<keyword evidence="1" id="KW-0812">Transmembrane</keyword>
<organism evidence="2 3">
    <name type="scientific">Lymnaea stagnalis</name>
    <name type="common">Great pond snail</name>
    <name type="synonym">Helix stagnalis</name>
    <dbReference type="NCBI Taxonomy" id="6523"/>
    <lineage>
        <taxon>Eukaryota</taxon>
        <taxon>Metazoa</taxon>
        <taxon>Spiralia</taxon>
        <taxon>Lophotrochozoa</taxon>
        <taxon>Mollusca</taxon>
        <taxon>Gastropoda</taxon>
        <taxon>Heterobranchia</taxon>
        <taxon>Euthyneura</taxon>
        <taxon>Panpulmonata</taxon>
        <taxon>Hygrophila</taxon>
        <taxon>Lymnaeoidea</taxon>
        <taxon>Lymnaeidae</taxon>
        <taxon>Lymnaea</taxon>
    </lineage>
</organism>
<name>A0AAV2I8I6_LYMST</name>
<gene>
    <name evidence="2" type="ORF">GSLYS_00016057001</name>
</gene>
<dbReference type="AlphaFoldDB" id="A0AAV2I8I6"/>
<dbReference type="InterPro" id="IPR016187">
    <property type="entry name" value="CTDL_fold"/>
</dbReference>
<reference evidence="2 3" key="1">
    <citation type="submission" date="2024-04" db="EMBL/GenBank/DDBJ databases">
        <authorList>
            <consortium name="Genoscope - CEA"/>
            <person name="William W."/>
        </authorList>
    </citation>
    <scope>NUCLEOTIDE SEQUENCE [LARGE SCALE GENOMIC DNA]</scope>
</reference>
<keyword evidence="3" id="KW-1185">Reference proteome</keyword>
<dbReference type="SUPFAM" id="SSF56436">
    <property type="entry name" value="C-type lectin-like"/>
    <property type="match status" value="1"/>
</dbReference>
<keyword evidence="1" id="KW-1133">Transmembrane helix</keyword>
<keyword evidence="1" id="KW-0472">Membrane</keyword>
<protein>
    <recommendedName>
        <fullName evidence="4">C-type lectin domain-containing protein</fullName>
    </recommendedName>
</protein>
<comment type="caution">
    <text evidence="2">The sequence shown here is derived from an EMBL/GenBank/DDBJ whole genome shotgun (WGS) entry which is preliminary data.</text>
</comment>
<dbReference type="Proteomes" id="UP001497497">
    <property type="component" value="Unassembled WGS sequence"/>
</dbReference>
<evidence type="ECO:0000256" key="1">
    <source>
        <dbReference type="SAM" id="Phobius"/>
    </source>
</evidence>
<evidence type="ECO:0000313" key="3">
    <source>
        <dbReference type="Proteomes" id="UP001497497"/>
    </source>
</evidence>
<sequence length="191" mass="21971">MITVTYILTEKNKQVKRKNQTMFFWNQIMISLLIVFSIYTNVYGQGCETDRSVLLSSFTRVSSIDDHIYYVSNDLFVNDIESEAQCKSICGTLAIINNLAELESLNRVVTYSAPAASVLISGKYRSQTMSWFITNTTRPYPFMRWATGRPVPEDIANGYHCLFLEERKNGVRERPCSIRDLPCKFMCEIVD</sequence>
<dbReference type="CDD" id="cd00037">
    <property type="entry name" value="CLECT"/>
    <property type="match status" value="1"/>
</dbReference>
<feature type="transmembrane region" description="Helical" evidence="1">
    <location>
        <begin position="21"/>
        <end position="39"/>
    </location>
</feature>
<accession>A0AAV2I8I6</accession>
<proteinExistence type="predicted"/>
<dbReference type="InterPro" id="IPR016186">
    <property type="entry name" value="C-type_lectin-like/link_sf"/>
</dbReference>
<evidence type="ECO:0000313" key="2">
    <source>
        <dbReference type="EMBL" id="CAL1542469.1"/>
    </source>
</evidence>
<dbReference type="Gene3D" id="3.10.100.10">
    <property type="entry name" value="Mannose-Binding Protein A, subunit A"/>
    <property type="match status" value="1"/>
</dbReference>
<dbReference type="EMBL" id="CAXITT010000487">
    <property type="protein sequence ID" value="CAL1542469.1"/>
    <property type="molecule type" value="Genomic_DNA"/>
</dbReference>
<evidence type="ECO:0008006" key="4">
    <source>
        <dbReference type="Google" id="ProtNLM"/>
    </source>
</evidence>